<dbReference type="Pfam" id="PF01575">
    <property type="entry name" value="MaoC_dehydratas"/>
    <property type="match status" value="1"/>
</dbReference>
<dbReference type="InterPro" id="IPR039375">
    <property type="entry name" value="NodN-like"/>
</dbReference>
<feature type="domain" description="MaoC-like" evidence="1">
    <location>
        <begin position="25"/>
        <end position="123"/>
    </location>
</feature>
<dbReference type="AlphaFoldDB" id="A0A6J6IPZ9"/>
<dbReference type="InterPro" id="IPR029069">
    <property type="entry name" value="HotDog_dom_sf"/>
</dbReference>
<reference evidence="2" key="1">
    <citation type="submission" date="2020-05" db="EMBL/GenBank/DDBJ databases">
        <authorList>
            <person name="Chiriac C."/>
            <person name="Salcher M."/>
            <person name="Ghai R."/>
            <person name="Kavagutti S V."/>
        </authorList>
    </citation>
    <scope>NUCLEOTIDE SEQUENCE</scope>
</reference>
<evidence type="ECO:0000259" key="1">
    <source>
        <dbReference type="Pfam" id="PF01575"/>
    </source>
</evidence>
<dbReference type="InterPro" id="IPR002539">
    <property type="entry name" value="MaoC-like_dom"/>
</dbReference>
<sequence>METVQFDDIDAINALASDTFGEWSSTIEITQEMINSFAEITGDRQWIHIDVERSIKESPFGGPVAHGFLTLSLMPSLAMFPIKMTGHGSAVNYGAESLRFLSPVPAGSQVHGRVRLVGAVAKPKGTLITTEAEIAAVGSEKPALLYRMQVLYTPKRG</sequence>
<dbReference type="EMBL" id="CAEZUP010000160">
    <property type="protein sequence ID" value="CAB4626737.1"/>
    <property type="molecule type" value="Genomic_DNA"/>
</dbReference>
<dbReference type="Gene3D" id="3.10.129.10">
    <property type="entry name" value="Hotdog Thioesterase"/>
    <property type="match status" value="1"/>
</dbReference>
<organism evidence="2">
    <name type="scientific">freshwater metagenome</name>
    <dbReference type="NCBI Taxonomy" id="449393"/>
    <lineage>
        <taxon>unclassified sequences</taxon>
        <taxon>metagenomes</taxon>
        <taxon>ecological metagenomes</taxon>
    </lineage>
</organism>
<dbReference type="PANTHER" id="PTHR42993:SF1">
    <property type="entry name" value="MAOC-LIKE DEHYDRATASE DOMAIN-CONTAINING PROTEIN"/>
    <property type="match status" value="1"/>
</dbReference>
<proteinExistence type="predicted"/>
<accession>A0A6J6IPZ9</accession>
<gene>
    <name evidence="2" type="ORF">UFOPK1835_02186</name>
</gene>
<dbReference type="PANTHER" id="PTHR42993">
    <property type="entry name" value="MAOC-LIKE DEHYDRATASE DOMAIN-CONTAINING PROTEIN"/>
    <property type="match status" value="1"/>
</dbReference>
<evidence type="ECO:0000313" key="2">
    <source>
        <dbReference type="EMBL" id="CAB4626737.1"/>
    </source>
</evidence>
<dbReference type="SUPFAM" id="SSF54637">
    <property type="entry name" value="Thioesterase/thiol ester dehydrase-isomerase"/>
    <property type="match status" value="1"/>
</dbReference>
<dbReference type="CDD" id="cd03450">
    <property type="entry name" value="NodN"/>
    <property type="match status" value="1"/>
</dbReference>
<name>A0A6J6IPZ9_9ZZZZ</name>
<protein>
    <submittedName>
        <fullName evidence="2">Unannotated protein</fullName>
    </submittedName>
</protein>